<proteinExistence type="predicted"/>
<protein>
    <submittedName>
        <fullName evidence="2">Uncharacterized protein</fullName>
    </submittedName>
</protein>
<evidence type="ECO:0000313" key="2">
    <source>
        <dbReference type="EMBL" id="KAF5686211.1"/>
    </source>
</evidence>
<reference evidence="2 3" key="1">
    <citation type="submission" date="2020-05" db="EMBL/GenBank/DDBJ databases">
        <title>Identification and distribution of gene clusters putatively required for synthesis of sphingolipid metabolism inhibitors in phylogenetically diverse species of the filamentous fungus Fusarium.</title>
        <authorList>
            <person name="Kim H.-S."/>
            <person name="Busman M."/>
            <person name="Brown D.W."/>
            <person name="Divon H."/>
            <person name="Uhlig S."/>
            <person name="Proctor R.H."/>
        </authorList>
    </citation>
    <scope>NUCLEOTIDE SEQUENCE [LARGE SCALE GENOMIC DNA]</scope>
    <source>
        <strain evidence="2 3">NRRL 25311</strain>
    </source>
</reference>
<evidence type="ECO:0000313" key="3">
    <source>
        <dbReference type="Proteomes" id="UP000562682"/>
    </source>
</evidence>
<comment type="caution">
    <text evidence="2">The sequence shown here is derived from an EMBL/GenBank/DDBJ whole genome shotgun (WGS) entry which is preliminary data.</text>
</comment>
<name>A0A8H5UCI5_9HYPO</name>
<dbReference type="Proteomes" id="UP000562682">
    <property type="component" value="Unassembled WGS sequence"/>
</dbReference>
<dbReference type="EMBL" id="JAAOAK010000150">
    <property type="protein sequence ID" value="KAF5686211.1"/>
    <property type="molecule type" value="Genomic_DNA"/>
</dbReference>
<sequence length="277" mass="29870">MINSWAGDTSWTDTIGQTITKSLSANCRNPSSGQTSGSQMLSNHYKNNSSSLTLAEADTADSGVEELVNNLLTCLENENKTLTAAYNNLKNLAHKVSSQPLQDSLKQLVAIIGDVFVSTVGNVGDAILDLLTSVASSAMDLLDAKFHIPIISDLLSDLGISEPSLLDLFCWIVAVAYTVVYKIEHDSAPFPDNDDVNALVHADSWHTPQTILGQPPAQEGLSYYSRTASYLWSAPKELSASTKKSIYLCMHSIEGTVDLLNIFVILLEANASSESKD</sequence>
<gene>
    <name evidence="2" type="ORF">FDENT_5898</name>
</gene>
<feature type="region of interest" description="Disordered" evidence="1">
    <location>
        <begin position="23"/>
        <end position="42"/>
    </location>
</feature>
<organism evidence="2 3">
    <name type="scientific">Fusarium denticulatum</name>
    <dbReference type="NCBI Taxonomy" id="48507"/>
    <lineage>
        <taxon>Eukaryota</taxon>
        <taxon>Fungi</taxon>
        <taxon>Dikarya</taxon>
        <taxon>Ascomycota</taxon>
        <taxon>Pezizomycotina</taxon>
        <taxon>Sordariomycetes</taxon>
        <taxon>Hypocreomycetidae</taxon>
        <taxon>Hypocreales</taxon>
        <taxon>Nectriaceae</taxon>
        <taxon>Fusarium</taxon>
        <taxon>Fusarium fujikuroi species complex</taxon>
    </lineage>
</organism>
<keyword evidence="3" id="KW-1185">Reference proteome</keyword>
<accession>A0A8H5UCI5</accession>
<dbReference type="AlphaFoldDB" id="A0A8H5UCI5"/>
<evidence type="ECO:0000256" key="1">
    <source>
        <dbReference type="SAM" id="MobiDB-lite"/>
    </source>
</evidence>